<keyword evidence="2" id="KW-1003">Cell membrane</keyword>
<dbReference type="InterPro" id="IPR051120">
    <property type="entry name" value="ABC_AA/LPS_Transport"/>
</dbReference>
<keyword evidence="4 6" id="KW-0067">ATP-binding</keyword>
<feature type="domain" description="ABC transporter" evidence="5">
    <location>
        <begin position="6"/>
        <end position="247"/>
    </location>
</feature>
<dbReference type="Proteomes" id="UP001495147">
    <property type="component" value="Unassembled WGS sequence"/>
</dbReference>
<dbReference type="RefSeq" id="WP_347703194.1">
    <property type="nucleotide sequence ID" value="NZ_JBDPZD010000001.1"/>
</dbReference>
<evidence type="ECO:0000313" key="6">
    <source>
        <dbReference type="EMBL" id="MEO3690362.1"/>
    </source>
</evidence>
<keyword evidence="3" id="KW-0547">Nucleotide-binding</keyword>
<dbReference type="EMBL" id="JBDPZD010000001">
    <property type="protein sequence ID" value="MEO3690362.1"/>
    <property type="molecule type" value="Genomic_DNA"/>
</dbReference>
<dbReference type="Pfam" id="PF12399">
    <property type="entry name" value="BCA_ABC_TP_C"/>
    <property type="match status" value="1"/>
</dbReference>
<evidence type="ECO:0000313" key="7">
    <source>
        <dbReference type="Proteomes" id="UP001495147"/>
    </source>
</evidence>
<dbReference type="InterPro" id="IPR003593">
    <property type="entry name" value="AAA+_ATPase"/>
</dbReference>
<dbReference type="Gene3D" id="3.40.50.300">
    <property type="entry name" value="P-loop containing nucleotide triphosphate hydrolases"/>
    <property type="match status" value="1"/>
</dbReference>
<dbReference type="CDD" id="cd03219">
    <property type="entry name" value="ABC_Mj1267_LivG_branched"/>
    <property type="match status" value="1"/>
</dbReference>
<dbReference type="InterPro" id="IPR027417">
    <property type="entry name" value="P-loop_NTPase"/>
</dbReference>
<dbReference type="InterPro" id="IPR032823">
    <property type="entry name" value="BCA_ABC_TP_C"/>
</dbReference>
<accession>A0ABV0FYW6</accession>
<name>A0ABV0FYW6_9BURK</name>
<reference evidence="6 7" key="1">
    <citation type="submission" date="2024-05" db="EMBL/GenBank/DDBJ databases">
        <title>Roseateles sp. DJS-2-20 16S ribosomal RNA gene Genome sequencing and assembly.</title>
        <authorList>
            <person name="Woo H."/>
        </authorList>
    </citation>
    <scope>NUCLEOTIDE SEQUENCE [LARGE SCALE GENOMIC DNA]</scope>
    <source>
        <strain evidence="6 7">DJS-2-20</strain>
    </source>
</reference>
<dbReference type="Pfam" id="PF00005">
    <property type="entry name" value="ABC_tran"/>
    <property type="match status" value="1"/>
</dbReference>
<dbReference type="InterPro" id="IPR003439">
    <property type="entry name" value="ABC_transporter-like_ATP-bd"/>
</dbReference>
<gene>
    <name evidence="6" type="ORF">ABDJ85_02720</name>
</gene>
<evidence type="ECO:0000256" key="2">
    <source>
        <dbReference type="ARBA" id="ARBA00022475"/>
    </source>
</evidence>
<keyword evidence="7" id="KW-1185">Reference proteome</keyword>
<keyword evidence="1" id="KW-0813">Transport</keyword>
<evidence type="ECO:0000256" key="3">
    <source>
        <dbReference type="ARBA" id="ARBA00022741"/>
    </source>
</evidence>
<dbReference type="SMART" id="SM00382">
    <property type="entry name" value="AAA"/>
    <property type="match status" value="1"/>
</dbReference>
<proteinExistence type="predicted"/>
<organism evidence="6 7">
    <name type="scientific">Roseateles paludis</name>
    <dbReference type="NCBI Taxonomy" id="3145238"/>
    <lineage>
        <taxon>Bacteria</taxon>
        <taxon>Pseudomonadati</taxon>
        <taxon>Pseudomonadota</taxon>
        <taxon>Betaproteobacteria</taxon>
        <taxon>Burkholderiales</taxon>
        <taxon>Sphaerotilaceae</taxon>
        <taxon>Roseateles</taxon>
    </lineage>
</organism>
<evidence type="ECO:0000259" key="5">
    <source>
        <dbReference type="PROSITE" id="PS50893"/>
    </source>
</evidence>
<dbReference type="SUPFAM" id="SSF52540">
    <property type="entry name" value="P-loop containing nucleoside triphosphate hydrolases"/>
    <property type="match status" value="1"/>
</dbReference>
<dbReference type="PROSITE" id="PS50893">
    <property type="entry name" value="ABC_TRANSPORTER_2"/>
    <property type="match status" value="1"/>
</dbReference>
<sequence>MSQPVLQTHALVKRFGGITATQNVSLSVRAGARHALIGPNGAGKTTLINQLTGVLAPTSGSVVLEGRDITALSPNARVGLGLVRTFQINQLFASLTPTQALALAVSSRRGLAHRFWRPLGQSAEVAADVEGLLQQFRLAELADRPTRELPYGKRRLLEIALAVALKPRVLLLDEPAAGVPAAERGDILATVAALPADVAVVLIEHDMDLVFSFADHITVLVNGAMLTEGAPDEIAADPLVREVYLGDTSIVHAGGTHG</sequence>
<dbReference type="GO" id="GO:0005524">
    <property type="term" value="F:ATP binding"/>
    <property type="evidence" value="ECO:0007669"/>
    <property type="project" value="UniProtKB-KW"/>
</dbReference>
<keyword evidence="2" id="KW-0472">Membrane</keyword>
<evidence type="ECO:0000256" key="1">
    <source>
        <dbReference type="ARBA" id="ARBA00022448"/>
    </source>
</evidence>
<dbReference type="PANTHER" id="PTHR45772">
    <property type="entry name" value="CONSERVED COMPONENT OF ABC TRANSPORTER FOR NATURAL AMINO ACIDS-RELATED"/>
    <property type="match status" value="1"/>
</dbReference>
<protein>
    <submittedName>
        <fullName evidence="6">ABC transporter ATP-binding protein</fullName>
    </submittedName>
</protein>
<dbReference type="PANTHER" id="PTHR45772:SF2">
    <property type="entry name" value="ABC TRANSPORTER ATP-BINDING PROTEIN"/>
    <property type="match status" value="1"/>
</dbReference>
<evidence type="ECO:0000256" key="4">
    <source>
        <dbReference type="ARBA" id="ARBA00022840"/>
    </source>
</evidence>
<comment type="caution">
    <text evidence="6">The sequence shown here is derived from an EMBL/GenBank/DDBJ whole genome shotgun (WGS) entry which is preliminary data.</text>
</comment>